<dbReference type="PROSITE" id="PS51007">
    <property type="entry name" value="CYTC"/>
    <property type="match status" value="1"/>
</dbReference>
<organism evidence="5 6">
    <name type="scientific">Roseiconus nitratireducens</name>
    <dbReference type="NCBI Taxonomy" id="2605748"/>
    <lineage>
        <taxon>Bacteria</taxon>
        <taxon>Pseudomonadati</taxon>
        <taxon>Planctomycetota</taxon>
        <taxon>Planctomycetia</taxon>
        <taxon>Pirellulales</taxon>
        <taxon>Pirellulaceae</taxon>
        <taxon>Roseiconus</taxon>
    </lineage>
</organism>
<evidence type="ECO:0000256" key="1">
    <source>
        <dbReference type="ARBA" id="ARBA00022723"/>
    </source>
</evidence>
<accession>A0A5M6D7X4</accession>
<dbReference type="Pfam" id="PF07635">
    <property type="entry name" value="PSCyt1"/>
    <property type="match status" value="1"/>
</dbReference>
<dbReference type="GO" id="GO:0009055">
    <property type="term" value="F:electron transfer activity"/>
    <property type="evidence" value="ECO:0007669"/>
    <property type="project" value="InterPro"/>
</dbReference>
<evidence type="ECO:0000256" key="3">
    <source>
        <dbReference type="PROSITE-ProRule" id="PRU00433"/>
    </source>
</evidence>
<feature type="domain" description="Cytochrome c" evidence="4">
    <location>
        <begin position="14"/>
        <end position="154"/>
    </location>
</feature>
<evidence type="ECO:0000313" key="5">
    <source>
        <dbReference type="EMBL" id="KAA5541959.1"/>
    </source>
</evidence>
<dbReference type="GO" id="GO:0046872">
    <property type="term" value="F:metal ion binding"/>
    <property type="evidence" value="ECO:0007669"/>
    <property type="project" value="UniProtKB-KW"/>
</dbReference>
<keyword evidence="3" id="KW-0349">Heme</keyword>
<dbReference type="InterPro" id="IPR022655">
    <property type="entry name" value="DUF1553"/>
</dbReference>
<dbReference type="EMBL" id="VWOX01000009">
    <property type="protein sequence ID" value="KAA5541959.1"/>
    <property type="molecule type" value="Genomic_DNA"/>
</dbReference>
<dbReference type="Pfam" id="PF07587">
    <property type="entry name" value="PSD1"/>
    <property type="match status" value="1"/>
</dbReference>
<evidence type="ECO:0000256" key="2">
    <source>
        <dbReference type="ARBA" id="ARBA00023004"/>
    </source>
</evidence>
<name>A0A5M6D7X4_9BACT</name>
<dbReference type="InterPro" id="IPR011444">
    <property type="entry name" value="DUF1549"/>
</dbReference>
<protein>
    <submittedName>
        <fullName evidence="5">DUF1553 domain-containing protein</fullName>
    </submittedName>
</protein>
<gene>
    <name evidence="5" type="ORF">FYK55_16700</name>
</gene>
<dbReference type="GO" id="GO:0020037">
    <property type="term" value="F:heme binding"/>
    <property type="evidence" value="ECO:0007669"/>
    <property type="project" value="InterPro"/>
</dbReference>
<dbReference type="PANTHER" id="PTHR35889:SF3">
    <property type="entry name" value="F-BOX DOMAIN-CONTAINING PROTEIN"/>
    <property type="match status" value="1"/>
</dbReference>
<dbReference type="InterPro" id="IPR011429">
    <property type="entry name" value="Cyt_c_Planctomycete-type"/>
</dbReference>
<keyword evidence="1 3" id="KW-0479">Metal-binding</keyword>
<sequence>MLSAGVPAVAGPPEEATSAAIDFNRDIRPLLSDKCFACHGQDEQARASGLRLDIREEAIDSGAIVPEAPEESSLVDRIGADDEDLRMPPPDSGKELTDEQAALFRQWIAQGAAYERHWAFRPISQPERPTLDATSGQTSRNAIDDFVIDRLRQRGLSLSAPASREVLIRRLYQDLLGLLPEVDEVEAFVNDPSPDAYEQLVDRLLNSEHYGERWGRHWLDQARYADSHGYTIDGSREMWPYRDWVINALNQDMPFDQFTIEQLAGDLLPQATKSQQVATAFHRNTMINQEGGVKADQYRHEAIIDRVNTTAAVWLGLTFGCAQCHSHKYDPVSHQDYYRFYAFFNGGSDANNTGPTVEVGRGEMFGWTPQQQEALAEWKRLRKELQIAESKLAESDVDPSAWTWDAAEIGDRTTVSNAELQLLTDGSLLAGDDVAPNDTYRLELKGLSEPITAVRLRLLTDPSLPASGPGRAGNGNFVLTDVALELDEQPVRFSQAWADHSQNDYEIGDAIDEDSQTGWAINVNDQQRREGHVMNAAHQAVFVLPKPVATAGRSITLVLRHDRNADYQLGRFAIDTSHSSVPESESRSHWPAEVARLKQRLEAVRPMVPGEGRTVSQMVMAEQASPPETFRLDRGDFLTPATEEGPLQPGVPESIDGDGERAELQSRLDLAKWLVSRDNPLTARVLVNRVWSKYFGRGLVQTENDFGFQGTPPSHPKLLDWLADDLMRNGWSLKALHRRIVRSATYRQSSQVTAEKLAKDPVNQWLSRQSRFRVEGEIVRDQALVVSEKLTPRIGGPSVYPPQPDGVFDFTQQKKSWPTETGPDRYRRTLYTMFYRSAPYPLLTTFDAPDFSTTCTARVRSNTPLQALAVANDPMFVELARGMAQSVLRTHGDDTDATLTTMFRKCFSRSPEPAEMEVLQNYHARQLEYFAAAPQQCREFVGEESAPLAAATSVARLLMNKDEFVTRN</sequence>
<evidence type="ECO:0000313" key="6">
    <source>
        <dbReference type="Proteomes" id="UP000324479"/>
    </source>
</evidence>
<dbReference type="InterPro" id="IPR009056">
    <property type="entry name" value="Cyt_c-like_dom"/>
</dbReference>
<keyword evidence="6" id="KW-1185">Reference proteome</keyword>
<keyword evidence="2 3" id="KW-0408">Iron</keyword>
<dbReference type="Proteomes" id="UP000324479">
    <property type="component" value="Unassembled WGS sequence"/>
</dbReference>
<proteinExistence type="predicted"/>
<evidence type="ECO:0000259" key="4">
    <source>
        <dbReference type="PROSITE" id="PS51007"/>
    </source>
</evidence>
<comment type="caution">
    <text evidence="5">The sequence shown here is derived from an EMBL/GenBank/DDBJ whole genome shotgun (WGS) entry which is preliminary data.</text>
</comment>
<reference evidence="5 6" key="1">
    <citation type="submission" date="2019-08" db="EMBL/GenBank/DDBJ databases">
        <authorList>
            <person name="Dhanesh K."/>
            <person name="Kumar G."/>
            <person name="Sasikala C."/>
            <person name="Venkata Ramana C."/>
        </authorList>
    </citation>
    <scope>NUCLEOTIDE SEQUENCE [LARGE SCALE GENOMIC DNA]</scope>
    <source>
        <strain evidence="5 6">JC645</strain>
    </source>
</reference>
<dbReference type="Pfam" id="PF07583">
    <property type="entry name" value="PSCyt2"/>
    <property type="match status" value="1"/>
</dbReference>
<dbReference type="RefSeq" id="WP_150077688.1">
    <property type="nucleotide sequence ID" value="NZ_VWOX01000009.1"/>
</dbReference>
<dbReference type="AlphaFoldDB" id="A0A5M6D7X4"/>
<dbReference type="PANTHER" id="PTHR35889">
    <property type="entry name" value="CYCLOINULO-OLIGOSACCHARIDE FRUCTANOTRANSFERASE-RELATED"/>
    <property type="match status" value="1"/>
</dbReference>